<evidence type="ECO:0000313" key="3">
    <source>
        <dbReference type="Proteomes" id="UP000015779"/>
    </source>
</evidence>
<dbReference type="EMBL" id="ATJN01000052">
    <property type="protein sequence ID" value="EPI51841.1"/>
    <property type="molecule type" value="Genomic_DNA"/>
</dbReference>
<dbReference type="Proteomes" id="UP000015779">
    <property type="component" value="Unassembled WGS sequence"/>
</dbReference>
<keyword evidence="1" id="KW-0812">Transmembrane</keyword>
<protein>
    <submittedName>
        <fullName evidence="2">Uncharacterized protein</fullName>
    </submittedName>
</protein>
<evidence type="ECO:0000313" key="2">
    <source>
        <dbReference type="EMBL" id="EPI51841.1"/>
    </source>
</evidence>
<reference evidence="2 3" key="1">
    <citation type="submission" date="2013-06" db="EMBL/GenBank/DDBJ databases">
        <authorList>
            <person name="Weinstock G."/>
            <person name="Sodergren E."/>
            <person name="Lobos E.A."/>
            <person name="Fulton L."/>
            <person name="Fulton R."/>
            <person name="Courtney L."/>
            <person name="Fronick C."/>
            <person name="O'Laughlin M."/>
            <person name="Godfrey J."/>
            <person name="Wilson R.M."/>
            <person name="Miner T."/>
            <person name="Farmer C."/>
            <person name="Delehaunty K."/>
            <person name="Cordes M."/>
            <person name="Minx P."/>
            <person name="Tomlinson C."/>
            <person name="Chen J."/>
            <person name="Wollam A."/>
            <person name="Pepin K.H."/>
            <person name="Bhonagiri V."/>
            <person name="Zhang X."/>
            <person name="Warren W."/>
            <person name="Mitreva M."/>
            <person name="Mardis E.R."/>
            <person name="Wilson R.K."/>
        </authorList>
    </citation>
    <scope>NUCLEOTIDE SEQUENCE [LARGE SCALE GENOMIC DNA]</scope>
    <source>
        <strain evidence="2 3">JCP8017A</strain>
    </source>
</reference>
<evidence type="ECO:0000256" key="1">
    <source>
        <dbReference type="SAM" id="Phobius"/>
    </source>
</evidence>
<dbReference type="HOGENOM" id="CLU_2879435_0_0_11"/>
<feature type="transmembrane region" description="Helical" evidence="1">
    <location>
        <begin position="20"/>
        <end position="39"/>
    </location>
</feature>
<organism evidence="2 3">
    <name type="scientific">Gardnerella pickettii JCP8017A</name>
    <dbReference type="NCBI Taxonomy" id="1261062"/>
    <lineage>
        <taxon>Bacteria</taxon>
        <taxon>Bacillati</taxon>
        <taxon>Actinomycetota</taxon>
        <taxon>Actinomycetes</taxon>
        <taxon>Bifidobacteriales</taxon>
        <taxon>Bifidobacteriaceae</taxon>
        <taxon>Gardnerella</taxon>
        <taxon>Gardnerella pickettii</taxon>
    </lineage>
</organism>
<gene>
    <name evidence="2" type="ORF">HMPREF1577_00980</name>
</gene>
<keyword evidence="1" id="KW-1133">Transmembrane helix</keyword>
<dbReference type="AlphaFoldDB" id="T2PK52"/>
<keyword evidence="1" id="KW-0472">Membrane</keyword>
<sequence length="66" mass="8027">MRFMCLRRFAWNCADLIEIVLRVLCDFLLILYFCLHLYFYGVSIEHNTNAYRKFYGVRFVIDHIGI</sequence>
<proteinExistence type="predicted"/>
<accession>T2PK52</accession>
<comment type="caution">
    <text evidence="2">The sequence shown here is derived from an EMBL/GenBank/DDBJ whole genome shotgun (WGS) entry which is preliminary data.</text>
</comment>
<name>T2PK52_9BIFI</name>